<evidence type="ECO:0000259" key="1">
    <source>
        <dbReference type="Pfam" id="PF13847"/>
    </source>
</evidence>
<dbReference type="Pfam" id="PF13847">
    <property type="entry name" value="Methyltransf_31"/>
    <property type="match status" value="1"/>
</dbReference>
<feature type="domain" description="Methyltransferase" evidence="1">
    <location>
        <begin position="38"/>
        <end position="163"/>
    </location>
</feature>
<proteinExistence type="predicted"/>
<reference evidence="2" key="1">
    <citation type="submission" date="2021-03" db="EMBL/GenBank/DDBJ databases">
        <authorList>
            <person name="Tagirdzhanova G."/>
        </authorList>
    </citation>
    <scope>NUCLEOTIDE SEQUENCE</scope>
</reference>
<organism evidence="2 3">
    <name type="scientific">Imshaugia aleurites</name>
    <dbReference type="NCBI Taxonomy" id="172621"/>
    <lineage>
        <taxon>Eukaryota</taxon>
        <taxon>Fungi</taxon>
        <taxon>Dikarya</taxon>
        <taxon>Ascomycota</taxon>
        <taxon>Pezizomycotina</taxon>
        <taxon>Lecanoromycetes</taxon>
        <taxon>OSLEUM clade</taxon>
        <taxon>Lecanoromycetidae</taxon>
        <taxon>Lecanorales</taxon>
        <taxon>Lecanorineae</taxon>
        <taxon>Parmeliaceae</taxon>
        <taxon>Imshaugia</taxon>
    </lineage>
</organism>
<dbReference type="OrthoDB" id="3647at2759"/>
<dbReference type="Gene3D" id="3.40.50.150">
    <property type="entry name" value="Vaccinia Virus protein VP39"/>
    <property type="match status" value="1"/>
</dbReference>
<dbReference type="InterPro" id="IPR025714">
    <property type="entry name" value="Methyltranfer_dom"/>
</dbReference>
<dbReference type="InterPro" id="IPR029063">
    <property type="entry name" value="SAM-dependent_MTases_sf"/>
</dbReference>
<dbReference type="SUPFAM" id="SSF53335">
    <property type="entry name" value="S-adenosyl-L-methionine-dependent methyltransferases"/>
    <property type="match status" value="1"/>
</dbReference>
<dbReference type="CDD" id="cd02440">
    <property type="entry name" value="AdoMet_MTases"/>
    <property type="match status" value="1"/>
</dbReference>
<dbReference type="Proteomes" id="UP000664534">
    <property type="component" value="Unassembled WGS sequence"/>
</dbReference>
<sequence>MSTQFDNIQVPYDYIRKKSIAYIERVNVQTTLAPFINNARVLELACGSGFYTYDLREWGANAVVGVDISPVMIEEARRLGYAALATTSSSPTSSDNNENSNSNTVEFIVADCAKPILYPGGPFDLVFAAWLLNHAPDHKSLVDMFRSAVLNLKDGGHFVGITVAPTSDPTAWYEAEAEARPPPEGTGGLLFAKTGDVEDGISVHCYGETEVGRVDIRGWYLRQDVYERAAREAGLKADLRWEITNVPERWLKGEGEGGASLEELRSYEKVPAYGFLVVAK</sequence>
<protein>
    <recommendedName>
        <fullName evidence="1">Methyltransferase domain-containing protein</fullName>
    </recommendedName>
</protein>
<name>A0A8H3G0K9_9LECA</name>
<accession>A0A8H3G0K9</accession>
<dbReference type="PANTHER" id="PTHR43861:SF1">
    <property type="entry name" value="TRANS-ACONITATE 2-METHYLTRANSFERASE"/>
    <property type="match status" value="1"/>
</dbReference>
<dbReference type="EMBL" id="CAJPDT010000086">
    <property type="protein sequence ID" value="CAF9935756.1"/>
    <property type="molecule type" value="Genomic_DNA"/>
</dbReference>
<evidence type="ECO:0000313" key="3">
    <source>
        <dbReference type="Proteomes" id="UP000664534"/>
    </source>
</evidence>
<dbReference type="PANTHER" id="PTHR43861">
    <property type="entry name" value="TRANS-ACONITATE 2-METHYLTRANSFERASE-RELATED"/>
    <property type="match status" value="1"/>
</dbReference>
<gene>
    <name evidence="2" type="ORF">IMSHALPRED_010333</name>
</gene>
<comment type="caution">
    <text evidence="2">The sequence shown here is derived from an EMBL/GenBank/DDBJ whole genome shotgun (WGS) entry which is preliminary data.</text>
</comment>
<dbReference type="AlphaFoldDB" id="A0A8H3G0K9"/>
<keyword evidence="3" id="KW-1185">Reference proteome</keyword>
<evidence type="ECO:0000313" key="2">
    <source>
        <dbReference type="EMBL" id="CAF9935756.1"/>
    </source>
</evidence>